<accession>A0A3G9EAQ1</accession>
<evidence type="ECO:0000313" key="2">
    <source>
        <dbReference type="Proteomes" id="UP000316138"/>
    </source>
</evidence>
<sequence>MASSPTRYFYECHLTVKNDLAALLRDRDQETDLCRCVSTFLFTGFNLVAVRRLSSHSGSCIVSSIVFTSTHEMSTALKIEVESLIKVYVRGWLEGLGCGINEDLHSMWLNHIKVHFFSC</sequence>
<protein>
    <submittedName>
        <fullName evidence="1">E4-ORFB</fullName>
    </submittedName>
</protein>
<organism evidence="1 2">
    <name type="scientific">Bat mastadenovirus A</name>
    <dbReference type="NCBI Taxonomy" id="1146877"/>
    <lineage>
        <taxon>Viruses</taxon>
        <taxon>Varidnaviria</taxon>
        <taxon>Bamfordvirae</taxon>
        <taxon>Preplasmiviricota</taxon>
        <taxon>Polisuviricotina</taxon>
        <taxon>Pharingeaviricetes</taxon>
        <taxon>Rowavirales</taxon>
        <taxon>Adenoviridae</taxon>
        <taxon>Mastadenovirus</taxon>
        <taxon>Mastadenovirus musauriti</taxon>
    </lineage>
</organism>
<reference evidence="2" key="1">
    <citation type="submission" date="2018-05" db="EMBL/GenBank/DDBJ databases">
        <title>Isolation of two bat adenoviruses from Japanese wild bats.</title>
        <authorList>
            <person name="Kobayashi T."/>
            <person name="Murakami S."/>
            <person name="Horimoto T."/>
        </authorList>
    </citation>
    <scope>NUCLEOTIDE SEQUENCE [LARGE SCALE GENOMIC DNA]</scope>
    <source>
        <strain evidence="2">Mm32</strain>
    </source>
</reference>
<proteinExistence type="predicted"/>
<dbReference type="EMBL" id="LC385828">
    <property type="protein sequence ID" value="BBE29357.1"/>
    <property type="molecule type" value="Genomic_DNA"/>
</dbReference>
<evidence type="ECO:0000313" key="1">
    <source>
        <dbReference type="EMBL" id="BBE29357.1"/>
    </source>
</evidence>
<name>A0A3G9EAQ1_9ADEN</name>
<dbReference type="Proteomes" id="UP000316138">
    <property type="component" value="Segment"/>
</dbReference>